<dbReference type="AlphaFoldDB" id="A0A8H5GVL8"/>
<comment type="caution">
    <text evidence="1">The sequence shown here is derived from an EMBL/GenBank/DDBJ whole genome shotgun (WGS) entry which is preliminary data.</text>
</comment>
<proteinExistence type="predicted"/>
<dbReference type="EMBL" id="JAACJN010000114">
    <property type="protein sequence ID" value="KAF5371877.1"/>
    <property type="molecule type" value="Genomic_DNA"/>
</dbReference>
<evidence type="ECO:0000313" key="1">
    <source>
        <dbReference type="EMBL" id="KAF5371877.1"/>
    </source>
</evidence>
<reference evidence="1 2" key="1">
    <citation type="journal article" date="2020" name="ISME J.">
        <title>Uncovering the hidden diversity of litter-decomposition mechanisms in mushroom-forming fungi.</title>
        <authorList>
            <person name="Floudas D."/>
            <person name="Bentzer J."/>
            <person name="Ahren D."/>
            <person name="Johansson T."/>
            <person name="Persson P."/>
            <person name="Tunlid A."/>
        </authorList>
    </citation>
    <scope>NUCLEOTIDE SEQUENCE [LARGE SCALE GENOMIC DNA]</scope>
    <source>
        <strain evidence="1 2">CBS 406.79</strain>
    </source>
</reference>
<name>A0A8H5GVL8_9AGAR</name>
<dbReference type="Proteomes" id="UP000518752">
    <property type="component" value="Unassembled WGS sequence"/>
</dbReference>
<organism evidence="1 2">
    <name type="scientific">Collybiopsis confluens</name>
    <dbReference type="NCBI Taxonomy" id="2823264"/>
    <lineage>
        <taxon>Eukaryota</taxon>
        <taxon>Fungi</taxon>
        <taxon>Dikarya</taxon>
        <taxon>Basidiomycota</taxon>
        <taxon>Agaricomycotina</taxon>
        <taxon>Agaricomycetes</taxon>
        <taxon>Agaricomycetidae</taxon>
        <taxon>Agaricales</taxon>
        <taxon>Marasmiineae</taxon>
        <taxon>Omphalotaceae</taxon>
        <taxon>Collybiopsis</taxon>
    </lineage>
</organism>
<sequence>MRRCHLRYYLDSSAEPVTSVAKQSADSGRQAQQVWQQSIFTDVKLENVPVKFRKGRFTSKVVLWFDSTVFCTASGPV</sequence>
<gene>
    <name evidence="1" type="ORF">D9757_010583</name>
</gene>
<protein>
    <submittedName>
        <fullName evidence="1">Uncharacterized protein</fullName>
    </submittedName>
</protein>
<keyword evidence="2" id="KW-1185">Reference proteome</keyword>
<evidence type="ECO:0000313" key="2">
    <source>
        <dbReference type="Proteomes" id="UP000518752"/>
    </source>
</evidence>
<accession>A0A8H5GVL8</accession>